<dbReference type="AlphaFoldDB" id="A0AAV4F1H2"/>
<dbReference type="GO" id="GO:0003964">
    <property type="term" value="F:RNA-directed DNA polymerase activity"/>
    <property type="evidence" value="ECO:0007669"/>
    <property type="project" value="UniProtKB-KW"/>
</dbReference>
<dbReference type="EMBL" id="BMAT01011091">
    <property type="protein sequence ID" value="GFR66641.1"/>
    <property type="molecule type" value="Genomic_DNA"/>
</dbReference>
<evidence type="ECO:0000313" key="1">
    <source>
        <dbReference type="EMBL" id="GFR66641.1"/>
    </source>
</evidence>
<gene>
    <name evidence="1" type="ORF">ElyMa_005564700</name>
</gene>
<keyword evidence="1" id="KW-0548">Nucleotidyltransferase</keyword>
<keyword evidence="1" id="KW-0695">RNA-directed DNA polymerase</keyword>
<accession>A0AAV4F1H2</accession>
<keyword evidence="2" id="KW-1185">Reference proteome</keyword>
<reference evidence="1 2" key="1">
    <citation type="journal article" date="2021" name="Elife">
        <title>Chloroplast acquisition without the gene transfer in kleptoplastic sea slugs, Plakobranchus ocellatus.</title>
        <authorList>
            <person name="Maeda T."/>
            <person name="Takahashi S."/>
            <person name="Yoshida T."/>
            <person name="Shimamura S."/>
            <person name="Takaki Y."/>
            <person name="Nagai Y."/>
            <person name="Toyoda A."/>
            <person name="Suzuki Y."/>
            <person name="Arimoto A."/>
            <person name="Ishii H."/>
            <person name="Satoh N."/>
            <person name="Nishiyama T."/>
            <person name="Hasebe M."/>
            <person name="Maruyama T."/>
            <person name="Minagawa J."/>
            <person name="Obokata J."/>
            <person name="Shigenobu S."/>
        </authorList>
    </citation>
    <scope>NUCLEOTIDE SEQUENCE [LARGE SCALE GENOMIC DNA]</scope>
</reference>
<name>A0AAV4F1H2_9GAST</name>
<organism evidence="1 2">
    <name type="scientific">Elysia marginata</name>
    <dbReference type="NCBI Taxonomy" id="1093978"/>
    <lineage>
        <taxon>Eukaryota</taxon>
        <taxon>Metazoa</taxon>
        <taxon>Spiralia</taxon>
        <taxon>Lophotrochozoa</taxon>
        <taxon>Mollusca</taxon>
        <taxon>Gastropoda</taxon>
        <taxon>Heterobranchia</taxon>
        <taxon>Euthyneura</taxon>
        <taxon>Panpulmonata</taxon>
        <taxon>Sacoglossa</taxon>
        <taxon>Placobranchoidea</taxon>
        <taxon>Plakobranchidae</taxon>
        <taxon>Elysia</taxon>
    </lineage>
</organism>
<dbReference type="Proteomes" id="UP000762676">
    <property type="component" value="Unassembled WGS sequence"/>
</dbReference>
<evidence type="ECO:0000313" key="2">
    <source>
        <dbReference type="Proteomes" id="UP000762676"/>
    </source>
</evidence>
<comment type="caution">
    <text evidence="1">The sequence shown here is derived from an EMBL/GenBank/DDBJ whole genome shotgun (WGS) entry which is preliminary data.</text>
</comment>
<protein>
    <submittedName>
        <fullName evidence="1">Reverse transcriptase-like protein</fullName>
    </submittedName>
</protein>
<proteinExistence type="predicted"/>
<sequence>MIKGREVSTKSDIIITNTGAPQGAVLPHFLFTVYTTKCQIEGQRNVQLIKFADDTCIQGLIKDNEYPFRESIACFEACNIQHIISNIQHTIRNIQNTISNIQHTIRNIQHIISKIQHTISNIQHIISNIHMFLYVCLEFYSDKKSTFAKVSRGKWDNDGAILLTRGCKQANQDFFRLQEVCTLTLKLCGLSVETVNHIEHRQDSLRIQKSSFEKYLLWVQKSSFEKYLLWVQKSSFGNCLLWVQKSSFEKYLLWIQQSSFGKCLLWLKKSSFGKCHSALGPEIFILEVPAFNPQK</sequence>
<keyword evidence="1" id="KW-0808">Transferase</keyword>